<dbReference type="RefSeq" id="WP_344648825.1">
    <property type="nucleotide sequence ID" value="NZ_BAAAGX010000009.1"/>
</dbReference>
<gene>
    <name evidence="3" type="ORF">GCM10009539_23780</name>
</gene>
<feature type="transmembrane region" description="Helical" evidence="2">
    <location>
        <begin position="154"/>
        <end position="173"/>
    </location>
</feature>
<evidence type="ECO:0000313" key="3">
    <source>
        <dbReference type="EMBL" id="GAA0237758.1"/>
    </source>
</evidence>
<accession>A0ABN0U4B7</accession>
<protein>
    <submittedName>
        <fullName evidence="3">Uncharacterized protein</fullName>
    </submittedName>
</protein>
<evidence type="ECO:0000313" key="4">
    <source>
        <dbReference type="Proteomes" id="UP001500967"/>
    </source>
</evidence>
<reference evidence="3 4" key="1">
    <citation type="journal article" date="2019" name="Int. J. Syst. Evol. Microbiol.">
        <title>The Global Catalogue of Microorganisms (GCM) 10K type strain sequencing project: providing services to taxonomists for standard genome sequencing and annotation.</title>
        <authorList>
            <consortium name="The Broad Institute Genomics Platform"/>
            <consortium name="The Broad Institute Genome Sequencing Center for Infectious Disease"/>
            <person name="Wu L."/>
            <person name="Ma J."/>
        </authorList>
    </citation>
    <scope>NUCLEOTIDE SEQUENCE [LARGE SCALE GENOMIC DNA]</scope>
    <source>
        <strain evidence="3 4">JCM 10425</strain>
    </source>
</reference>
<keyword evidence="2" id="KW-1133">Transmembrane helix</keyword>
<sequence length="510" mass="54931">MSFFARLFGTRGVERARQRVLEREAVAPGTMTPGQVAVLVEVNSTIAAADAKASRRLLRKQHALDAADFAAVLAAQRLDATRTNPIWRGRRGGPAHDPDGPFVEDFDPHRPLITNRVLTVVEIIFVVVEVFFWYSIFDDVVEPDAPWYDPSRVAAALLALFIPVVGVATARVVGPLGHRWLAGYPGVGRKDRIGAVFAVIAFVLALAAVGWLINFRFDEATAPIGSLPPPALPMAAIFVAVLLADALARVFLVSEIRGQSSERSKVFDRLVVAKTKADVAHHRAWEDLRAEVQTQLNTIERIVAVGARMIADSRAAAPPYPPATYGTPTYVPPAPPGAEPYPPGAEPYPPGARAYPTPAPQLAAPDAGTQPTFTPPDRTPGDTLPVQAAEDAPTQPLPGPAAVGDPRSAHLGNWAKTTDDDTRDGLTGLPSTRPLTLFGTGMAIGPLRRVEDAIEHLSRCRPEDSSTASRRITELRERLFHLEPLTAPSPPPSVPIDPTQVNGYVPEQRR</sequence>
<feature type="transmembrane region" description="Helical" evidence="2">
    <location>
        <begin position="117"/>
        <end position="134"/>
    </location>
</feature>
<evidence type="ECO:0000256" key="2">
    <source>
        <dbReference type="SAM" id="Phobius"/>
    </source>
</evidence>
<organism evidence="3 4">
    <name type="scientific">Cryptosporangium japonicum</name>
    <dbReference type="NCBI Taxonomy" id="80872"/>
    <lineage>
        <taxon>Bacteria</taxon>
        <taxon>Bacillati</taxon>
        <taxon>Actinomycetota</taxon>
        <taxon>Actinomycetes</taxon>
        <taxon>Cryptosporangiales</taxon>
        <taxon>Cryptosporangiaceae</taxon>
        <taxon>Cryptosporangium</taxon>
    </lineage>
</organism>
<proteinExistence type="predicted"/>
<feature type="transmembrane region" description="Helical" evidence="2">
    <location>
        <begin position="193"/>
        <end position="213"/>
    </location>
</feature>
<keyword evidence="4" id="KW-1185">Reference proteome</keyword>
<keyword evidence="2" id="KW-0812">Transmembrane</keyword>
<feature type="region of interest" description="Disordered" evidence="1">
    <location>
        <begin position="483"/>
        <end position="510"/>
    </location>
</feature>
<evidence type="ECO:0000256" key="1">
    <source>
        <dbReference type="SAM" id="MobiDB-lite"/>
    </source>
</evidence>
<name>A0ABN0U4B7_9ACTN</name>
<comment type="caution">
    <text evidence="3">The sequence shown here is derived from an EMBL/GenBank/DDBJ whole genome shotgun (WGS) entry which is preliminary data.</text>
</comment>
<feature type="compositionally biased region" description="Pro residues" evidence="1">
    <location>
        <begin position="334"/>
        <end position="350"/>
    </location>
</feature>
<keyword evidence="2" id="KW-0472">Membrane</keyword>
<feature type="transmembrane region" description="Helical" evidence="2">
    <location>
        <begin position="233"/>
        <end position="253"/>
    </location>
</feature>
<feature type="region of interest" description="Disordered" evidence="1">
    <location>
        <begin position="334"/>
        <end position="430"/>
    </location>
</feature>
<dbReference type="Proteomes" id="UP001500967">
    <property type="component" value="Unassembled WGS sequence"/>
</dbReference>
<dbReference type="EMBL" id="BAAAGX010000009">
    <property type="protein sequence ID" value="GAA0237758.1"/>
    <property type="molecule type" value="Genomic_DNA"/>
</dbReference>